<feature type="transmembrane region" description="Helical" evidence="1">
    <location>
        <begin position="12"/>
        <end position="31"/>
    </location>
</feature>
<accession>A0A1G2CQM1</accession>
<comment type="caution">
    <text evidence="2">The sequence shown here is derived from an EMBL/GenBank/DDBJ whole genome shotgun (WGS) entry which is preliminary data.</text>
</comment>
<dbReference type="Proteomes" id="UP000178599">
    <property type="component" value="Unassembled WGS sequence"/>
</dbReference>
<keyword evidence="1" id="KW-0812">Transmembrane</keyword>
<keyword evidence="1" id="KW-1133">Transmembrane helix</keyword>
<evidence type="ECO:0000256" key="1">
    <source>
        <dbReference type="SAM" id="Phobius"/>
    </source>
</evidence>
<proteinExistence type="predicted"/>
<keyword evidence="1" id="KW-0472">Membrane</keyword>
<dbReference type="EMBL" id="MHLE01000011">
    <property type="protein sequence ID" value="OGZ03030.1"/>
    <property type="molecule type" value="Genomic_DNA"/>
</dbReference>
<reference evidence="2 3" key="1">
    <citation type="journal article" date="2016" name="Nat. Commun.">
        <title>Thousands of microbial genomes shed light on interconnected biogeochemical processes in an aquifer system.</title>
        <authorList>
            <person name="Anantharaman K."/>
            <person name="Brown C.T."/>
            <person name="Hug L.A."/>
            <person name="Sharon I."/>
            <person name="Castelle C.J."/>
            <person name="Probst A.J."/>
            <person name="Thomas B.C."/>
            <person name="Singh A."/>
            <person name="Wilkins M.J."/>
            <person name="Karaoz U."/>
            <person name="Brodie E.L."/>
            <person name="Williams K.H."/>
            <person name="Hubbard S.S."/>
            <person name="Banfield J.F."/>
        </authorList>
    </citation>
    <scope>NUCLEOTIDE SEQUENCE [LARGE SCALE GENOMIC DNA]</scope>
</reference>
<dbReference type="AlphaFoldDB" id="A0A1G2CQM1"/>
<sequence length="254" mass="28767">MNLFSEKKTFSLLVFIFLIGLILFFFYFIGLKEFKLISTPSDSENKNNATQKSQPTVVSGEENLTKELAGNIIGEIAKINSSSENSDSNKGVKVPTPEIIDKLTAETIDNFNPESFKPLIKDEDIRIISDNSLNSLSNYFKNFYSLLKKSSTSLASIDSKNELQALDNMIDIYRQLIISFYNLEAPQSITHFHKEEIALLSAKLSILEKEKAYSDDPLLAILAIKSDTYFDDQFTILKNSINDFLNKNRISFIN</sequence>
<organism evidence="2 3">
    <name type="scientific">Candidatus Liptonbacteria bacterium RIFOXYB1_FULL_36_10</name>
    <dbReference type="NCBI Taxonomy" id="1798654"/>
    <lineage>
        <taxon>Bacteria</taxon>
        <taxon>Candidatus Liptoniibacteriota</taxon>
    </lineage>
</organism>
<gene>
    <name evidence="2" type="ORF">A2390_01030</name>
</gene>
<protein>
    <submittedName>
        <fullName evidence="2">Uncharacterized protein</fullName>
    </submittedName>
</protein>
<name>A0A1G2CQM1_9BACT</name>
<evidence type="ECO:0000313" key="2">
    <source>
        <dbReference type="EMBL" id="OGZ03030.1"/>
    </source>
</evidence>
<evidence type="ECO:0000313" key="3">
    <source>
        <dbReference type="Proteomes" id="UP000178599"/>
    </source>
</evidence>